<dbReference type="CDD" id="cd03414">
    <property type="entry name" value="CbiX_SirB_C"/>
    <property type="match status" value="1"/>
</dbReference>
<keyword evidence="2" id="KW-0456">Lyase</keyword>
<dbReference type="SUPFAM" id="SSF53800">
    <property type="entry name" value="Chelatase"/>
    <property type="match status" value="1"/>
</dbReference>
<dbReference type="EMBL" id="BMFV01000052">
    <property type="protein sequence ID" value="GGH88489.1"/>
    <property type="molecule type" value="Genomic_DNA"/>
</dbReference>
<dbReference type="Proteomes" id="UP000656813">
    <property type="component" value="Unassembled WGS sequence"/>
</dbReference>
<proteinExistence type="predicted"/>
<dbReference type="PANTHER" id="PTHR33542">
    <property type="entry name" value="SIROHYDROCHLORIN FERROCHELATASE, CHLOROPLASTIC"/>
    <property type="match status" value="1"/>
</dbReference>
<dbReference type="RefSeq" id="WP_188499245.1">
    <property type="nucleotide sequence ID" value="NZ_BMFV01000052.1"/>
</dbReference>
<dbReference type="CDD" id="cd03416">
    <property type="entry name" value="CbiX_SirB_N"/>
    <property type="match status" value="1"/>
</dbReference>
<reference evidence="3" key="2">
    <citation type="submission" date="2020-09" db="EMBL/GenBank/DDBJ databases">
        <authorList>
            <person name="Sun Q."/>
            <person name="Zhou Y."/>
        </authorList>
    </citation>
    <scope>NUCLEOTIDE SEQUENCE</scope>
    <source>
        <strain evidence="3">CGMCC 1.12777</strain>
    </source>
</reference>
<organism evidence="3 4">
    <name type="scientific">Pullulanibacillus pueri</name>
    <dbReference type="NCBI Taxonomy" id="1437324"/>
    <lineage>
        <taxon>Bacteria</taxon>
        <taxon>Bacillati</taxon>
        <taxon>Bacillota</taxon>
        <taxon>Bacilli</taxon>
        <taxon>Bacillales</taxon>
        <taxon>Sporolactobacillaceae</taxon>
        <taxon>Pullulanibacillus</taxon>
    </lineage>
</organism>
<dbReference type="InterPro" id="IPR050963">
    <property type="entry name" value="Sirohydro_Cobaltochel/CbiX"/>
</dbReference>
<reference evidence="3" key="1">
    <citation type="journal article" date="2014" name="Int. J. Syst. Evol. Microbiol.">
        <title>Complete genome sequence of Corynebacterium casei LMG S-19264T (=DSM 44701T), isolated from a smear-ripened cheese.</title>
        <authorList>
            <consortium name="US DOE Joint Genome Institute (JGI-PGF)"/>
            <person name="Walter F."/>
            <person name="Albersmeier A."/>
            <person name="Kalinowski J."/>
            <person name="Ruckert C."/>
        </authorList>
    </citation>
    <scope>NUCLEOTIDE SEQUENCE</scope>
    <source>
        <strain evidence="3">CGMCC 1.12777</strain>
    </source>
</reference>
<dbReference type="GO" id="GO:0046872">
    <property type="term" value="F:metal ion binding"/>
    <property type="evidence" value="ECO:0007669"/>
    <property type="project" value="UniProtKB-KW"/>
</dbReference>
<evidence type="ECO:0000313" key="4">
    <source>
        <dbReference type="Proteomes" id="UP000656813"/>
    </source>
</evidence>
<gene>
    <name evidence="3" type="primary">sirB</name>
    <name evidence="3" type="ORF">GCM10007096_40940</name>
</gene>
<dbReference type="PANTHER" id="PTHR33542:SF3">
    <property type="entry name" value="SIROHYDROCHLORIN FERROCHELATASE, CHLOROPLASTIC"/>
    <property type="match status" value="1"/>
</dbReference>
<protein>
    <submittedName>
        <fullName evidence="3">Sirohydrochlorin ferrochelatase</fullName>
    </submittedName>
</protein>
<evidence type="ECO:0000256" key="2">
    <source>
        <dbReference type="ARBA" id="ARBA00023239"/>
    </source>
</evidence>
<evidence type="ECO:0000313" key="3">
    <source>
        <dbReference type="EMBL" id="GGH88489.1"/>
    </source>
</evidence>
<sequence>MQGVLYVSHGTRLPEGLKEAKAFLQGVQKKIPAPLQQVCFLELASPTIEEGIEALVQKGATTIAVVPVLLLSAKHFHEDIPEALYKCQKKYPTITLTYGKPLGIQERLIALLEERIREKGTSLHKDVKVLLVGRGSHDPQVKTAIETIAHRLAKRINVGQIETCYLAACKPSFDEKLSDAWDSQSPQMIVVPYLWFNGLLIQSMQKKIDTLDPLHREIVLCRPMGNHAHIQNAFIDRVLESFHLKFDPAPRLITH</sequence>
<dbReference type="Pfam" id="PF01903">
    <property type="entry name" value="CbiX"/>
    <property type="match status" value="2"/>
</dbReference>
<dbReference type="AlphaFoldDB" id="A0A8J3A037"/>
<accession>A0A8J3A037</accession>
<evidence type="ECO:0000256" key="1">
    <source>
        <dbReference type="ARBA" id="ARBA00022723"/>
    </source>
</evidence>
<keyword evidence="1" id="KW-0479">Metal-binding</keyword>
<comment type="caution">
    <text evidence="3">The sequence shown here is derived from an EMBL/GenBank/DDBJ whole genome shotgun (WGS) entry which is preliminary data.</text>
</comment>
<dbReference type="Gene3D" id="3.40.50.1400">
    <property type="match status" value="2"/>
</dbReference>
<keyword evidence="4" id="KW-1185">Reference proteome</keyword>
<name>A0A8J3A037_9BACL</name>
<dbReference type="InterPro" id="IPR002762">
    <property type="entry name" value="CbiX-like"/>
</dbReference>
<dbReference type="GO" id="GO:0016829">
    <property type="term" value="F:lyase activity"/>
    <property type="evidence" value="ECO:0007669"/>
    <property type="project" value="UniProtKB-KW"/>
</dbReference>